<proteinExistence type="inferred from homology"/>
<dbReference type="OrthoDB" id="9790815at2"/>
<keyword evidence="2" id="KW-0119">Carbohydrate metabolism</keyword>
<dbReference type="GO" id="GO:0006006">
    <property type="term" value="P:glucose metabolic process"/>
    <property type="evidence" value="ECO:0007669"/>
    <property type="project" value="UniProtKB-KW"/>
</dbReference>
<keyword evidence="3" id="KW-0413">Isomerase</keyword>
<reference evidence="3 4" key="1">
    <citation type="submission" date="2020-08" db="EMBL/GenBank/DDBJ databases">
        <title>Genomic Encyclopedia of Type Strains, Phase IV (KMG-IV): sequencing the most valuable type-strain genomes for metagenomic binning, comparative biology and taxonomic classification.</title>
        <authorList>
            <person name="Goeker M."/>
        </authorList>
    </citation>
    <scope>NUCLEOTIDE SEQUENCE [LARGE SCALE GENOMIC DNA]</scope>
    <source>
        <strain evidence="3 4">DSM 103733</strain>
    </source>
</reference>
<dbReference type="InterPro" id="IPR050282">
    <property type="entry name" value="Cycloisomerase_2"/>
</dbReference>
<gene>
    <name evidence="3" type="ORF">HNQ77_000541</name>
</gene>
<keyword evidence="4" id="KW-1185">Reference proteome</keyword>
<dbReference type="Gene3D" id="2.130.10.10">
    <property type="entry name" value="YVTN repeat-like/Quinoprotein amine dehydrogenase"/>
    <property type="match status" value="1"/>
</dbReference>
<name>A0A841JMY4_9BACT</name>
<comment type="caution">
    <text evidence="3">The sequence shown here is derived from an EMBL/GenBank/DDBJ whole genome shotgun (WGS) entry which is preliminary data.</text>
</comment>
<dbReference type="PANTHER" id="PTHR30344:SF1">
    <property type="entry name" value="6-PHOSPHOGLUCONOLACTONASE"/>
    <property type="match status" value="1"/>
</dbReference>
<dbReference type="SUPFAM" id="SSF50969">
    <property type="entry name" value="YVTN repeat-like/Quinoprotein amine dehydrogenase"/>
    <property type="match status" value="1"/>
</dbReference>
<evidence type="ECO:0000313" key="3">
    <source>
        <dbReference type="EMBL" id="MBB6142603.1"/>
    </source>
</evidence>
<accession>A0A841JMY4</accession>
<evidence type="ECO:0000256" key="2">
    <source>
        <dbReference type="ARBA" id="ARBA00022526"/>
    </source>
</evidence>
<dbReference type="InterPro" id="IPR015943">
    <property type="entry name" value="WD40/YVTN_repeat-like_dom_sf"/>
</dbReference>
<dbReference type="EMBL" id="JACHEK010000001">
    <property type="protein sequence ID" value="MBB6142603.1"/>
    <property type="molecule type" value="Genomic_DNA"/>
</dbReference>
<dbReference type="Proteomes" id="UP000538666">
    <property type="component" value="Unassembled WGS sequence"/>
</dbReference>
<comment type="similarity">
    <text evidence="1">Belongs to the cycloisomerase 2 family.</text>
</comment>
<dbReference type="InterPro" id="IPR011044">
    <property type="entry name" value="Quino_amine_DH_bsu"/>
</dbReference>
<dbReference type="RefSeq" id="WP_050057808.1">
    <property type="nucleotide sequence ID" value="NZ_JACHEK010000001.1"/>
</dbReference>
<dbReference type="PANTHER" id="PTHR30344">
    <property type="entry name" value="6-PHOSPHOGLUCONOLACTONASE-RELATED"/>
    <property type="match status" value="1"/>
</dbReference>
<keyword evidence="2" id="KW-0313">Glucose metabolism</keyword>
<protein>
    <submittedName>
        <fullName evidence="3">6-phosphogluconolactonase (Cycloisomerase 2 family)</fullName>
    </submittedName>
</protein>
<dbReference type="Pfam" id="PF10282">
    <property type="entry name" value="Lactonase"/>
    <property type="match status" value="1"/>
</dbReference>
<dbReference type="GO" id="GO:0017057">
    <property type="term" value="F:6-phosphogluconolactonase activity"/>
    <property type="evidence" value="ECO:0007669"/>
    <property type="project" value="TreeGrafter"/>
</dbReference>
<organism evidence="3 4">
    <name type="scientific">Silvibacterium bohemicum</name>
    <dbReference type="NCBI Taxonomy" id="1577686"/>
    <lineage>
        <taxon>Bacteria</taxon>
        <taxon>Pseudomonadati</taxon>
        <taxon>Acidobacteriota</taxon>
        <taxon>Terriglobia</taxon>
        <taxon>Terriglobales</taxon>
        <taxon>Acidobacteriaceae</taxon>
        <taxon>Silvibacterium</taxon>
    </lineage>
</organism>
<evidence type="ECO:0000313" key="4">
    <source>
        <dbReference type="Proteomes" id="UP000538666"/>
    </source>
</evidence>
<evidence type="ECO:0000256" key="1">
    <source>
        <dbReference type="ARBA" id="ARBA00005564"/>
    </source>
</evidence>
<dbReference type="AlphaFoldDB" id="A0A841JMY4"/>
<sequence>MSPVWNRRTFLSNLALSVPLSRELFAAPRPASSSYLAFVGFASIDQPQLHRVEVFRVEGARWSSLQKSIPAVNPQALAVHPHLPVLYAAHSTDSHMHLPRGSVSALAFDAHSGVLSRLGEEPLALSATHPSHMTVSPDGRSLLVAASTGGAWNFFALAEDGAILRTPSALKLTGSGPHPLQSSARPHSIVCHPAAPVAYAADFGSDRIDQVSSVSEAPTPRQRIVTPTIARRISFEPGSGPSHLVLHPSGSLIAIVQQLRPALAVLGIQSNGDISDEPLHFLPLKAELAGPLVRNHSGNRLYLAMQTPGGNRAVAVYAWSSSTGDLRRIQQVDLGTEPLSTHLIATENELIMLGPAGLDTIALRPEDGSCIGTPRRVMKSGHAASIVIHSV</sequence>
<dbReference type="InterPro" id="IPR019405">
    <property type="entry name" value="Lactonase_7-beta_prop"/>
</dbReference>
<dbReference type="GO" id="GO:0016853">
    <property type="term" value="F:isomerase activity"/>
    <property type="evidence" value="ECO:0007669"/>
    <property type="project" value="UniProtKB-KW"/>
</dbReference>